<dbReference type="EMBL" id="LIIK01000009">
    <property type="protein sequence ID" value="KQM09228.1"/>
    <property type="molecule type" value="Genomic_DNA"/>
</dbReference>
<comment type="caution">
    <text evidence="2">The sequence shown here is derived from an EMBL/GenBank/DDBJ whole genome shotgun (WGS) entry which is preliminary data.</text>
</comment>
<dbReference type="AlphaFoldDB" id="A0A0Q4B8Q5"/>
<dbReference type="InterPro" id="IPR025367">
    <property type="entry name" value="DUF4271"/>
</dbReference>
<feature type="transmembrane region" description="Helical" evidence="1">
    <location>
        <begin position="328"/>
        <end position="349"/>
    </location>
</feature>
<feature type="transmembrane region" description="Helical" evidence="1">
    <location>
        <begin position="181"/>
        <end position="209"/>
    </location>
</feature>
<organism evidence="2 3">
    <name type="scientific">Candidatus [Bacteroides] periocalifornicus</name>
    <dbReference type="NCBI Taxonomy" id="1702214"/>
    <lineage>
        <taxon>Bacteria</taxon>
        <taxon>Pseudomonadati</taxon>
        <taxon>Bacteroidota</taxon>
    </lineage>
</organism>
<feature type="transmembrane region" description="Helical" evidence="1">
    <location>
        <begin position="273"/>
        <end position="295"/>
    </location>
</feature>
<gene>
    <name evidence="2" type="ORF">AL399_02915</name>
</gene>
<proteinExistence type="predicted"/>
<feature type="transmembrane region" description="Helical" evidence="1">
    <location>
        <begin position="140"/>
        <end position="161"/>
    </location>
</feature>
<evidence type="ECO:0008006" key="4">
    <source>
        <dbReference type="Google" id="ProtNLM"/>
    </source>
</evidence>
<accession>A0A0Q4B8Q5</accession>
<name>A0A0Q4B8Q5_9BACT</name>
<sequence length="352" mass="39397">MPIEKLDSIRNPLLSRPVNLDSLDQLVAKREAAMRQQRTVRIRRELVPQLAIPEPEPVQCDTVFPLQVYAASHPVAVLDGRGYVALQLSDSLPKLIAPPKPVVQVAPFKGGEIPLAHHGVLTVQPLQDKGEPLMLQRVDMVFGLGFLVVYALLTAVARIYFRETTRKYVGLLFRRRSVESLETVSALNVLGFNLLADLLYCLVLGYLGWLLLPLGSVEWLEGVPPYGVVAILTGLIFTRYLLQGVVIFTSGWLTNRASGAYTVWRQLQFINRLAWLPLFVLAIPLTFLSTGVWGAALRMGVLLLLGAVLLYRVLRVAVVFARYRFGAFYYFLYLCALELTPLLFILRLLGQL</sequence>
<reference evidence="2" key="1">
    <citation type="submission" date="2015-08" db="EMBL/GenBank/DDBJ databases">
        <title>Candidatus Bacteriodes Periocalifornicus.</title>
        <authorList>
            <person name="McLean J.S."/>
            <person name="Kelley S."/>
        </authorList>
    </citation>
    <scope>NUCLEOTIDE SEQUENCE [LARGE SCALE GENOMIC DNA]</scope>
    <source>
        <strain evidence="2">12B</strain>
    </source>
</reference>
<dbReference type="STRING" id="1702214.AL399_02915"/>
<keyword evidence="1" id="KW-0812">Transmembrane</keyword>
<keyword evidence="1" id="KW-0472">Membrane</keyword>
<dbReference type="Pfam" id="PF14093">
    <property type="entry name" value="DUF4271"/>
    <property type="match status" value="1"/>
</dbReference>
<dbReference type="Proteomes" id="UP000054172">
    <property type="component" value="Unassembled WGS sequence"/>
</dbReference>
<evidence type="ECO:0000313" key="3">
    <source>
        <dbReference type="Proteomes" id="UP000054172"/>
    </source>
</evidence>
<feature type="transmembrane region" description="Helical" evidence="1">
    <location>
        <begin position="301"/>
        <end position="321"/>
    </location>
</feature>
<evidence type="ECO:0000256" key="1">
    <source>
        <dbReference type="SAM" id="Phobius"/>
    </source>
</evidence>
<dbReference type="PATRIC" id="fig|1702214.3.peg.942"/>
<feature type="transmembrane region" description="Helical" evidence="1">
    <location>
        <begin position="229"/>
        <end position="253"/>
    </location>
</feature>
<evidence type="ECO:0000313" key="2">
    <source>
        <dbReference type="EMBL" id="KQM09228.1"/>
    </source>
</evidence>
<keyword evidence="1" id="KW-1133">Transmembrane helix</keyword>
<protein>
    <recommendedName>
        <fullName evidence="4">DUF4271 domain-containing protein</fullName>
    </recommendedName>
</protein>
<keyword evidence="3" id="KW-1185">Reference proteome</keyword>